<protein>
    <recommendedName>
        <fullName evidence="2">DUF4396 domain-containing protein</fullName>
    </recommendedName>
</protein>
<feature type="transmembrane region" description="Helical" evidence="1">
    <location>
        <begin position="161"/>
        <end position="180"/>
    </location>
</feature>
<accession>A0A640T0Z8</accession>
<evidence type="ECO:0000259" key="2">
    <source>
        <dbReference type="Pfam" id="PF14342"/>
    </source>
</evidence>
<dbReference type="Proteomes" id="UP000430079">
    <property type="component" value="Unassembled WGS sequence"/>
</dbReference>
<evidence type="ECO:0000313" key="3">
    <source>
        <dbReference type="EMBL" id="GFE17493.1"/>
    </source>
</evidence>
<dbReference type="Pfam" id="PF14342">
    <property type="entry name" value="DUF4396"/>
    <property type="match status" value="1"/>
</dbReference>
<comment type="caution">
    <text evidence="3">The sequence shown here is derived from an EMBL/GenBank/DDBJ whole genome shotgun (WGS) entry which is preliminary data.</text>
</comment>
<feature type="transmembrane region" description="Helical" evidence="1">
    <location>
        <begin position="94"/>
        <end position="114"/>
    </location>
</feature>
<sequence length="198" mass="20633">MWRTWPGSRSCARPELAGRDRYLALGVSMEQAPHEHGTAAPDTGAAAVPHAAAGPAGWAPAARATLHCLTGCAVGEILGMVIGTALAWHNVPTMILAIVLAFVFGYALTVRGVLAAGVGLRAALRVALAADTLSIAVMELIDNGLIVLWPSAMDAQLSDALFWGTLAASLVLAFVVTTPVNKWMIGRGKGHAVAHRYH</sequence>
<reference evidence="3 4" key="1">
    <citation type="submission" date="2019-12" db="EMBL/GenBank/DDBJ databases">
        <title>Whole genome shotgun sequence of Streptomyces hygroscopicus subsp. glebosus NBRC 13786.</title>
        <authorList>
            <person name="Ichikawa N."/>
            <person name="Kimura A."/>
            <person name="Kitahashi Y."/>
            <person name="Komaki H."/>
            <person name="Tamura T."/>
        </authorList>
    </citation>
    <scope>NUCLEOTIDE SEQUENCE [LARGE SCALE GENOMIC DNA]</scope>
    <source>
        <strain evidence="3 4">NBRC 13786</strain>
    </source>
</reference>
<organism evidence="3 4">
    <name type="scientific">Streptomyces glebosus</name>
    <dbReference type="NCBI Taxonomy" id="249580"/>
    <lineage>
        <taxon>Bacteria</taxon>
        <taxon>Bacillati</taxon>
        <taxon>Actinomycetota</taxon>
        <taxon>Actinomycetes</taxon>
        <taxon>Kitasatosporales</taxon>
        <taxon>Streptomycetaceae</taxon>
        <taxon>Streptomyces</taxon>
    </lineage>
</organism>
<keyword evidence="1" id="KW-0472">Membrane</keyword>
<evidence type="ECO:0000256" key="1">
    <source>
        <dbReference type="SAM" id="Phobius"/>
    </source>
</evidence>
<keyword evidence="1" id="KW-0812">Transmembrane</keyword>
<keyword evidence="4" id="KW-1185">Reference proteome</keyword>
<name>A0A640T0Z8_9ACTN</name>
<feature type="transmembrane region" description="Helical" evidence="1">
    <location>
        <begin position="68"/>
        <end position="88"/>
    </location>
</feature>
<evidence type="ECO:0000313" key="4">
    <source>
        <dbReference type="Proteomes" id="UP000430079"/>
    </source>
</evidence>
<dbReference type="AlphaFoldDB" id="A0A640T0Z8"/>
<dbReference type="EMBL" id="BLIO01000001">
    <property type="protein sequence ID" value="GFE17493.1"/>
    <property type="molecule type" value="Genomic_DNA"/>
</dbReference>
<feature type="domain" description="DUF4396" evidence="2">
    <location>
        <begin position="58"/>
        <end position="190"/>
    </location>
</feature>
<gene>
    <name evidence="3" type="ORF">Sgleb_55400</name>
</gene>
<proteinExistence type="predicted"/>
<feature type="transmembrane region" description="Helical" evidence="1">
    <location>
        <begin position="126"/>
        <end position="149"/>
    </location>
</feature>
<keyword evidence="1" id="KW-1133">Transmembrane helix</keyword>
<dbReference type="InterPro" id="IPR025509">
    <property type="entry name" value="DUF4396"/>
</dbReference>